<reference evidence="4" key="1">
    <citation type="submission" date="2013-07" db="EMBL/GenBank/DDBJ databases">
        <title>The genome of Eucalyptus grandis.</title>
        <authorList>
            <person name="Schmutz J."/>
            <person name="Hayes R."/>
            <person name="Myburg A."/>
            <person name="Tuskan G."/>
            <person name="Grattapaglia D."/>
            <person name="Rokhsar D.S."/>
        </authorList>
    </citation>
    <scope>NUCLEOTIDE SEQUENCE</scope>
    <source>
        <tissue evidence="4">Leaf extractions</tissue>
    </source>
</reference>
<evidence type="ECO:0000256" key="1">
    <source>
        <dbReference type="ARBA" id="ARBA00004236"/>
    </source>
</evidence>
<dbReference type="GO" id="GO:0004672">
    <property type="term" value="F:protein kinase activity"/>
    <property type="evidence" value="ECO:0007669"/>
    <property type="project" value="InterPro"/>
</dbReference>
<dbReference type="InterPro" id="IPR000719">
    <property type="entry name" value="Prot_kinase_dom"/>
</dbReference>
<dbReference type="PROSITE" id="PS50011">
    <property type="entry name" value="PROTEIN_KINASE_DOM"/>
    <property type="match status" value="1"/>
</dbReference>
<dbReference type="GO" id="GO:0005886">
    <property type="term" value="C:plasma membrane"/>
    <property type="evidence" value="ECO:0007669"/>
    <property type="project" value="UniProtKB-SubCell"/>
</dbReference>
<dbReference type="InterPro" id="IPR001245">
    <property type="entry name" value="Ser-Thr/Tyr_kinase_cat_dom"/>
</dbReference>
<comment type="subcellular location">
    <subcellularLocation>
        <location evidence="1">Cell membrane</location>
    </subcellularLocation>
</comment>
<accession>A0A059AUK1</accession>
<dbReference type="AlphaFoldDB" id="A0A059AUK1"/>
<dbReference type="PANTHER" id="PTHR45621">
    <property type="entry name" value="OS01G0588500 PROTEIN-RELATED"/>
    <property type="match status" value="1"/>
</dbReference>
<feature type="domain" description="Protein kinase" evidence="3">
    <location>
        <begin position="1"/>
        <end position="232"/>
    </location>
</feature>
<dbReference type="OMA" id="NASHIML"/>
<evidence type="ECO:0000259" key="3">
    <source>
        <dbReference type="PROSITE" id="PS50011"/>
    </source>
</evidence>
<organism evidence="4">
    <name type="scientific">Eucalyptus grandis</name>
    <name type="common">Flooded gum</name>
    <dbReference type="NCBI Taxonomy" id="71139"/>
    <lineage>
        <taxon>Eukaryota</taxon>
        <taxon>Viridiplantae</taxon>
        <taxon>Streptophyta</taxon>
        <taxon>Embryophyta</taxon>
        <taxon>Tracheophyta</taxon>
        <taxon>Spermatophyta</taxon>
        <taxon>Magnoliopsida</taxon>
        <taxon>eudicotyledons</taxon>
        <taxon>Gunneridae</taxon>
        <taxon>Pentapetalae</taxon>
        <taxon>rosids</taxon>
        <taxon>malvids</taxon>
        <taxon>Myrtales</taxon>
        <taxon>Myrtaceae</taxon>
        <taxon>Myrtoideae</taxon>
        <taxon>Eucalypteae</taxon>
        <taxon>Eucalyptus</taxon>
    </lineage>
</organism>
<keyword evidence="2" id="KW-1003">Cell membrane</keyword>
<dbReference type="EMBL" id="KK198761">
    <property type="protein sequence ID" value="KCW57110.1"/>
    <property type="molecule type" value="Genomic_DNA"/>
</dbReference>
<dbReference type="Gramene" id="KCW57110">
    <property type="protein sequence ID" value="KCW57110"/>
    <property type="gene ID" value="EUGRSUZ_I02758"/>
</dbReference>
<sequence length="253" mass="28886">MHKWLTESGLHDRHPNIVKCLCHTYLEGYSARVYDLNPLDTLHNLVTKGGLANFLAFLHSFDLPLLARNLDAAHVMIDQDYNAVLYDFSMLSGGYFTDRSFLIDEDSKGCHGYMDPNFDNHGKWSHKSDVFAYGVVLLGLICKRVCTEEDRLSPAPAPCVYEWAENEYKRSKRAKGSRSSLVDDSLKENLLFKFEDGLKIAKLAMQCIKRNPNRRPSMKQVVSCLLKLHIVQHDKEAVVLITNCLWKSLCPIH</sequence>
<dbReference type="InParanoid" id="A0A059AUK1"/>
<name>A0A059AUK1_EUCGR</name>
<dbReference type="Pfam" id="PF07714">
    <property type="entry name" value="PK_Tyr_Ser-Thr"/>
    <property type="match status" value="1"/>
</dbReference>
<dbReference type="eggNOG" id="KOG1187">
    <property type="taxonomic scope" value="Eukaryota"/>
</dbReference>
<dbReference type="Gene3D" id="1.10.510.10">
    <property type="entry name" value="Transferase(Phosphotransferase) domain 1"/>
    <property type="match status" value="1"/>
</dbReference>
<dbReference type="GO" id="GO:0005524">
    <property type="term" value="F:ATP binding"/>
    <property type="evidence" value="ECO:0007669"/>
    <property type="project" value="InterPro"/>
</dbReference>
<proteinExistence type="predicted"/>
<dbReference type="InterPro" id="IPR050823">
    <property type="entry name" value="Plant_Ser_Thr_Prot_Kinase"/>
</dbReference>
<protein>
    <recommendedName>
        <fullName evidence="3">Protein kinase domain-containing protein</fullName>
    </recommendedName>
</protein>
<dbReference type="SUPFAM" id="SSF56112">
    <property type="entry name" value="Protein kinase-like (PK-like)"/>
    <property type="match status" value="1"/>
</dbReference>
<gene>
    <name evidence="4" type="ORF">EUGRSUZ_I02758</name>
</gene>
<keyword evidence="2" id="KW-0472">Membrane</keyword>
<evidence type="ECO:0000256" key="2">
    <source>
        <dbReference type="ARBA" id="ARBA00022475"/>
    </source>
</evidence>
<evidence type="ECO:0000313" key="4">
    <source>
        <dbReference type="EMBL" id="KCW57110.1"/>
    </source>
</evidence>
<dbReference type="InterPro" id="IPR011009">
    <property type="entry name" value="Kinase-like_dom_sf"/>
</dbReference>